<feature type="non-terminal residue" evidence="2">
    <location>
        <position position="404"/>
    </location>
</feature>
<proteinExistence type="predicted"/>
<feature type="compositionally biased region" description="Basic and acidic residues" evidence="1">
    <location>
        <begin position="43"/>
        <end position="57"/>
    </location>
</feature>
<feature type="compositionally biased region" description="Basic residues" evidence="1">
    <location>
        <begin position="27"/>
        <end position="42"/>
    </location>
</feature>
<feature type="compositionally biased region" description="Basic and acidic residues" evidence="1">
    <location>
        <begin position="392"/>
        <end position="404"/>
    </location>
</feature>
<feature type="compositionally biased region" description="Basic and acidic residues" evidence="1">
    <location>
        <begin position="68"/>
        <end position="78"/>
    </location>
</feature>
<reference evidence="2" key="1">
    <citation type="submission" date="2020-02" db="EMBL/GenBank/DDBJ databases">
        <authorList>
            <person name="Meier V. D."/>
        </authorList>
    </citation>
    <scope>NUCLEOTIDE SEQUENCE</scope>
    <source>
        <strain evidence="2">AVDCRST_MAG30</strain>
    </source>
</reference>
<gene>
    <name evidence="2" type="ORF">AVDCRST_MAG30-3091</name>
</gene>
<feature type="compositionally biased region" description="Basic and acidic residues" evidence="1">
    <location>
        <begin position="15"/>
        <end position="24"/>
    </location>
</feature>
<name>A0A6J4TF78_9ACTN</name>
<feature type="compositionally biased region" description="Basic and acidic residues" evidence="1">
    <location>
        <begin position="165"/>
        <end position="175"/>
    </location>
</feature>
<organism evidence="2">
    <name type="scientific">uncultured Solirubrobacteraceae bacterium</name>
    <dbReference type="NCBI Taxonomy" id="1162706"/>
    <lineage>
        <taxon>Bacteria</taxon>
        <taxon>Bacillati</taxon>
        <taxon>Actinomycetota</taxon>
        <taxon>Thermoleophilia</taxon>
        <taxon>Solirubrobacterales</taxon>
        <taxon>Solirubrobacteraceae</taxon>
        <taxon>environmental samples</taxon>
    </lineage>
</organism>
<feature type="region of interest" description="Disordered" evidence="1">
    <location>
        <begin position="1"/>
        <end position="196"/>
    </location>
</feature>
<feature type="compositionally biased region" description="Basic residues" evidence="1">
    <location>
        <begin position="176"/>
        <end position="196"/>
    </location>
</feature>
<dbReference type="EMBL" id="CADCVS010000396">
    <property type="protein sequence ID" value="CAA9521791.1"/>
    <property type="molecule type" value="Genomic_DNA"/>
</dbReference>
<sequence>GRRDLPLQGGRPHRPSAEGGDRGRLQAGRHRAAQAARAHGHGRRGEALRPLHGDRAALAHQGGRPHRHDAPARDHGVVGHDAPALVPRPRGPDREQEAQAGRRGGPREHRGRPPALRRPREAPQGLRPALRLDGPRRRGRRRARGVPRPHGRPAREGRLPPPPGQERDDVPDRRPLVRGHRPLRPHHLHRPGLRGRLRGLRRRAADDHPGDDDHVGHRQELLVGDHPRDGRRHRRLQEVAPVRDGPAALGRLPPQAAVQDRRHRPEDRAGPLVAHLLRALRRGRADHAGDRGHGPDGRQPRRREGHGGRHRVRQDRWLHRRAAARGVDLPGHGLPDGRRGRGDRRPGHHALQGRGLLRGRGRRGGQGPHVDPRADHDRLRRRHRGLRRHRDVHADVQDVRPDPI</sequence>
<protein>
    <submittedName>
        <fullName evidence="2">Type IV fimbrial assembly protein PilC</fullName>
    </submittedName>
</protein>
<feature type="compositionally biased region" description="Basic and acidic residues" evidence="1">
    <location>
        <begin position="283"/>
        <end position="299"/>
    </location>
</feature>
<accession>A0A6J4TF78</accession>
<feature type="compositionally biased region" description="Basic residues" evidence="1">
    <location>
        <begin position="300"/>
        <end position="323"/>
    </location>
</feature>
<evidence type="ECO:0000256" key="1">
    <source>
        <dbReference type="SAM" id="MobiDB-lite"/>
    </source>
</evidence>
<dbReference type="AlphaFoldDB" id="A0A6J4TF78"/>
<feature type="compositionally biased region" description="Basic residues" evidence="1">
    <location>
        <begin position="379"/>
        <end position="391"/>
    </location>
</feature>
<feature type="compositionally biased region" description="Basic and acidic residues" evidence="1">
    <location>
        <begin position="335"/>
        <end position="345"/>
    </location>
</feature>
<feature type="non-terminal residue" evidence="2">
    <location>
        <position position="1"/>
    </location>
</feature>
<evidence type="ECO:0000313" key="2">
    <source>
        <dbReference type="EMBL" id="CAA9521791.1"/>
    </source>
</evidence>
<feature type="compositionally biased region" description="Basic and acidic residues" evidence="1">
    <location>
        <begin position="259"/>
        <end position="269"/>
    </location>
</feature>
<feature type="compositionally biased region" description="Basic residues" evidence="1">
    <location>
        <begin position="137"/>
        <end position="152"/>
    </location>
</feature>
<feature type="compositionally biased region" description="Low complexity" evidence="1">
    <location>
        <begin position="122"/>
        <end position="132"/>
    </location>
</feature>
<feature type="region of interest" description="Disordered" evidence="1">
    <location>
        <begin position="245"/>
        <end position="404"/>
    </location>
</feature>